<dbReference type="Proteomes" id="UP000679307">
    <property type="component" value="Chromosome"/>
</dbReference>
<accession>A0ABX8EG61</accession>
<reference evidence="1 2" key="1">
    <citation type="submission" date="2021-05" db="EMBL/GenBank/DDBJ databases">
        <title>Complete genome of Nocardioides aquaticus KCTC 9944T isolated from meromictic and hypersaline Ekho Lake, Antarctica.</title>
        <authorList>
            <person name="Hwang K."/>
            <person name="Kim K.M."/>
            <person name="Choe H."/>
        </authorList>
    </citation>
    <scope>NUCLEOTIDE SEQUENCE [LARGE SCALE GENOMIC DNA]</scope>
    <source>
        <strain evidence="1 2">KCTC 9944</strain>
    </source>
</reference>
<organism evidence="1 2">
    <name type="scientific">Nocardioides aquaticus</name>
    <dbReference type="NCBI Taxonomy" id="160826"/>
    <lineage>
        <taxon>Bacteria</taxon>
        <taxon>Bacillati</taxon>
        <taxon>Actinomycetota</taxon>
        <taxon>Actinomycetes</taxon>
        <taxon>Propionibacteriales</taxon>
        <taxon>Nocardioidaceae</taxon>
        <taxon>Nocardioides</taxon>
    </lineage>
</organism>
<protein>
    <submittedName>
        <fullName evidence="1">Uncharacterized protein</fullName>
    </submittedName>
</protein>
<evidence type="ECO:0000313" key="2">
    <source>
        <dbReference type="Proteomes" id="UP000679307"/>
    </source>
</evidence>
<dbReference type="EMBL" id="CP075371">
    <property type="protein sequence ID" value="QVT79512.1"/>
    <property type="molecule type" value="Genomic_DNA"/>
</dbReference>
<name>A0ABX8EG61_9ACTN</name>
<gene>
    <name evidence="1" type="ORF">ENKNEFLB_01894</name>
</gene>
<keyword evidence="2" id="KW-1185">Reference proteome</keyword>
<dbReference type="RefSeq" id="WP_160006355.1">
    <property type="nucleotide sequence ID" value="NZ_BAAAHS010000100.1"/>
</dbReference>
<sequence>MKKVGLVLLVLFLGFWLLNDPRGMADSSSAAAGAIWGLTEQVFTSAMDFFAEVA</sequence>
<proteinExistence type="predicted"/>
<evidence type="ECO:0000313" key="1">
    <source>
        <dbReference type="EMBL" id="QVT79512.1"/>
    </source>
</evidence>